<gene>
    <name evidence="3" type="ORF">HAX54_048016</name>
</gene>
<feature type="coiled-coil region" evidence="1">
    <location>
        <begin position="173"/>
        <end position="200"/>
    </location>
</feature>
<proteinExistence type="predicted"/>
<accession>A0ABS8SUQ2</accession>
<evidence type="ECO:0000313" key="4">
    <source>
        <dbReference type="Proteomes" id="UP000823775"/>
    </source>
</evidence>
<dbReference type="EMBL" id="JACEIK010000788">
    <property type="protein sequence ID" value="MCD7462219.1"/>
    <property type="molecule type" value="Genomic_DNA"/>
</dbReference>
<feature type="compositionally biased region" description="Low complexity" evidence="2">
    <location>
        <begin position="8"/>
        <end position="26"/>
    </location>
</feature>
<name>A0ABS8SUQ2_DATST</name>
<feature type="region of interest" description="Disordered" evidence="2">
    <location>
        <begin position="1"/>
        <end position="26"/>
    </location>
</feature>
<dbReference type="Proteomes" id="UP000823775">
    <property type="component" value="Unassembled WGS sequence"/>
</dbReference>
<keyword evidence="1" id="KW-0175">Coiled coil</keyword>
<evidence type="ECO:0000256" key="1">
    <source>
        <dbReference type="SAM" id="Coils"/>
    </source>
</evidence>
<keyword evidence="4" id="KW-1185">Reference proteome</keyword>
<comment type="caution">
    <text evidence="3">The sequence shown here is derived from an EMBL/GenBank/DDBJ whole genome shotgun (WGS) entry which is preliminary data.</text>
</comment>
<sequence length="216" mass="23740">MFTPNINSSPSCHISQHGSSSSLLPPLTPASFTPSISGLNIKVPRTLASPSISTTTPVISQTEMLKRLQMMLGVDGKTSLTMSEIRCGIVLNLRERVSEQRQPQPPKGVARCTPEEELQKGLDEWHQTQLASKNGIATQPLPNAAGGVKKGRINELEYIVPPPSSPILSGASTLQSQKKMKAMRKEIEELTQQCNTTKANFFKVKKLMKKYMPERD</sequence>
<protein>
    <submittedName>
        <fullName evidence="3">Uncharacterized protein</fullName>
    </submittedName>
</protein>
<reference evidence="3 4" key="1">
    <citation type="journal article" date="2021" name="BMC Genomics">
        <title>Datura genome reveals duplications of psychoactive alkaloid biosynthetic genes and high mutation rate following tissue culture.</title>
        <authorList>
            <person name="Rajewski A."/>
            <person name="Carter-House D."/>
            <person name="Stajich J."/>
            <person name="Litt A."/>
        </authorList>
    </citation>
    <scope>NUCLEOTIDE SEQUENCE [LARGE SCALE GENOMIC DNA]</scope>
    <source>
        <strain evidence="3">AR-01</strain>
    </source>
</reference>
<evidence type="ECO:0000256" key="2">
    <source>
        <dbReference type="SAM" id="MobiDB-lite"/>
    </source>
</evidence>
<organism evidence="3 4">
    <name type="scientific">Datura stramonium</name>
    <name type="common">Jimsonweed</name>
    <name type="synonym">Common thornapple</name>
    <dbReference type="NCBI Taxonomy" id="4076"/>
    <lineage>
        <taxon>Eukaryota</taxon>
        <taxon>Viridiplantae</taxon>
        <taxon>Streptophyta</taxon>
        <taxon>Embryophyta</taxon>
        <taxon>Tracheophyta</taxon>
        <taxon>Spermatophyta</taxon>
        <taxon>Magnoliopsida</taxon>
        <taxon>eudicotyledons</taxon>
        <taxon>Gunneridae</taxon>
        <taxon>Pentapetalae</taxon>
        <taxon>asterids</taxon>
        <taxon>lamiids</taxon>
        <taxon>Solanales</taxon>
        <taxon>Solanaceae</taxon>
        <taxon>Solanoideae</taxon>
        <taxon>Datureae</taxon>
        <taxon>Datura</taxon>
    </lineage>
</organism>
<evidence type="ECO:0000313" key="3">
    <source>
        <dbReference type="EMBL" id="MCD7462219.1"/>
    </source>
</evidence>